<proteinExistence type="predicted"/>
<organism evidence="1 2">
    <name type="scientific">Trichonephila inaurata madagascariensis</name>
    <dbReference type="NCBI Taxonomy" id="2747483"/>
    <lineage>
        <taxon>Eukaryota</taxon>
        <taxon>Metazoa</taxon>
        <taxon>Ecdysozoa</taxon>
        <taxon>Arthropoda</taxon>
        <taxon>Chelicerata</taxon>
        <taxon>Arachnida</taxon>
        <taxon>Araneae</taxon>
        <taxon>Araneomorphae</taxon>
        <taxon>Entelegynae</taxon>
        <taxon>Araneoidea</taxon>
        <taxon>Nephilidae</taxon>
        <taxon>Trichonephila</taxon>
        <taxon>Trichonephila inaurata</taxon>
    </lineage>
</organism>
<sequence>MQHFYTNNLKENSNTNFNADSEYYLISKRMEKPVSQSEEINIDQSMFYPNMECEYVSKNFVSKTFDCKANNRNDYFGIHFLSQALDAFRHYLIFPFVIPEVISGSFNAENDQIQNSNDSA</sequence>
<dbReference type="AlphaFoldDB" id="A0A8X6MIN4"/>
<comment type="caution">
    <text evidence="1">The sequence shown here is derived from an EMBL/GenBank/DDBJ whole genome shotgun (WGS) entry which is preliminary data.</text>
</comment>
<dbReference type="Proteomes" id="UP000886998">
    <property type="component" value="Unassembled WGS sequence"/>
</dbReference>
<keyword evidence="2" id="KW-1185">Reference proteome</keyword>
<evidence type="ECO:0000313" key="1">
    <source>
        <dbReference type="EMBL" id="GFS56711.1"/>
    </source>
</evidence>
<evidence type="ECO:0000313" key="2">
    <source>
        <dbReference type="Proteomes" id="UP000886998"/>
    </source>
</evidence>
<dbReference type="EMBL" id="BMAV01027144">
    <property type="protein sequence ID" value="GFS56711.1"/>
    <property type="molecule type" value="Genomic_DNA"/>
</dbReference>
<reference evidence="1" key="1">
    <citation type="submission" date="2020-08" db="EMBL/GenBank/DDBJ databases">
        <title>Multicomponent nature underlies the extraordinary mechanical properties of spider dragline silk.</title>
        <authorList>
            <person name="Kono N."/>
            <person name="Nakamura H."/>
            <person name="Mori M."/>
            <person name="Yoshida Y."/>
            <person name="Ohtoshi R."/>
            <person name="Malay A.D."/>
            <person name="Moran D.A.P."/>
            <person name="Tomita M."/>
            <person name="Numata K."/>
            <person name="Arakawa K."/>
        </authorList>
    </citation>
    <scope>NUCLEOTIDE SEQUENCE</scope>
</reference>
<accession>A0A8X6MIN4</accession>
<gene>
    <name evidence="1" type="ORF">TNIN_218701</name>
</gene>
<name>A0A8X6MIN4_9ARAC</name>
<protein>
    <submittedName>
        <fullName evidence="1">Uncharacterized protein</fullName>
    </submittedName>
</protein>